<evidence type="ECO:0000313" key="2">
    <source>
        <dbReference type="Proteomes" id="UP000190341"/>
    </source>
</evidence>
<reference evidence="1 2" key="1">
    <citation type="submission" date="2017-02" db="EMBL/GenBank/DDBJ databases">
        <authorList>
            <person name="Peterson S.W."/>
        </authorList>
    </citation>
    <scope>NUCLEOTIDE SEQUENCE [LARGE SCALE GENOMIC DNA]</scope>
    <source>
        <strain evidence="1 2">P15</strain>
    </source>
</reference>
<dbReference type="AlphaFoldDB" id="A0A1T5JDS9"/>
<keyword evidence="2" id="KW-1185">Reference proteome</keyword>
<organism evidence="1 2">
    <name type="scientific">Pseudoxanthomonas indica</name>
    <dbReference type="NCBI Taxonomy" id="428993"/>
    <lineage>
        <taxon>Bacteria</taxon>
        <taxon>Pseudomonadati</taxon>
        <taxon>Pseudomonadota</taxon>
        <taxon>Gammaproteobacteria</taxon>
        <taxon>Lysobacterales</taxon>
        <taxon>Lysobacteraceae</taxon>
        <taxon>Pseudoxanthomonas</taxon>
    </lineage>
</organism>
<dbReference type="EMBL" id="FUZV01000001">
    <property type="protein sequence ID" value="SKC49442.1"/>
    <property type="molecule type" value="Genomic_DNA"/>
</dbReference>
<proteinExistence type="predicted"/>
<name>A0A1T5JDS9_9GAMM</name>
<dbReference type="RefSeq" id="WP_139381376.1">
    <property type="nucleotide sequence ID" value="NZ_BMCL01000003.1"/>
</dbReference>
<dbReference type="STRING" id="428993.SAMN06296058_0713"/>
<gene>
    <name evidence="1" type="ORF">SAMN06296058_0713</name>
</gene>
<dbReference type="Proteomes" id="UP000190341">
    <property type="component" value="Unassembled WGS sequence"/>
</dbReference>
<sequence>MNPGSLQQDMAAASEQLANVSTSINAAAQAIGRLGHAARDCLDAAKRNSDGTDTYCVPVEVLDALSVEVTRVGGAA</sequence>
<evidence type="ECO:0000313" key="1">
    <source>
        <dbReference type="EMBL" id="SKC49442.1"/>
    </source>
</evidence>
<accession>A0A1T5JDS9</accession>
<protein>
    <submittedName>
        <fullName evidence="1">Uncharacterized protein</fullName>
    </submittedName>
</protein>